<protein>
    <submittedName>
        <fullName evidence="3">RNA-directed DNA polymerase, eukaryota, reverse transcriptase zinc-binding domain protein</fullName>
    </submittedName>
</protein>
<dbReference type="EMBL" id="BKCJ010000751">
    <property type="protein sequence ID" value="GEU35941.1"/>
    <property type="molecule type" value="Genomic_DNA"/>
</dbReference>
<feature type="compositionally biased region" description="Basic and acidic residues" evidence="1">
    <location>
        <begin position="83"/>
        <end position="97"/>
    </location>
</feature>
<name>A0A6L2JG51_TANCI</name>
<keyword evidence="3" id="KW-0548">Nucleotidyltransferase</keyword>
<reference evidence="3" key="1">
    <citation type="journal article" date="2019" name="Sci. Rep.">
        <title>Draft genome of Tanacetum cinerariifolium, the natural source of mosquito coil.</title>
        <authorList>
            <person name="Yamashiro T."/>
            <person name="Shiraishi A."/>
            <person name="Satake H."/>
            <person name="Nakayama K."/>
        </authorList>
    </citation>
    <scope>NUCLEOTIDE SEQUENCE</scope>
</reference>
<keyword evidence="3" id="KW-0808">Transferase</keyword>
<feature type="domain" description="Reverse transcriptase" evidence="2">
    <location>
        <begin position="239"/>
        <end position="318"/>
    </location>
</feature>
<dbReference type="Pfam" id="PF00078">
    <property type="entry name" value="RVT_1"/>
    <property type="match status" value="1"/>
</dbReference>
<evidence type="ECO:0000259" key="2">
    <source>
        <dbReference type="Pfam" id="PF00078"/>
    </source>
</evidence>
<dbReference type="PANTHER" id="PTHR46890:SF48">
    <property type="entry name" value="RNA-DIRECTED DNA POLYMERASE"/>
    <property type="match status" value="1"/>
</dbReference>
<dbReference type="GO" id="GO:0003964">
    <property type="term" value="F:RNA-directed DNA polymerase activity"/>
    <property type="evidence" value="ECO:0007669"/>
    <property type="project" value="UniProtKB-KW"/>
</dbReference>
<dbReference type="PANTHER" id="PTHR46890">
    <property type="entry name" value="NON-LTR RETROLELEMENT REVERSE TRANSCRIPTASE-LIKE PROTEIN-RELATED"/>
    <property type="match status" value="1"/>
</dbReference>
<gene>
    <name evidence="3" type="ORF">Tci_007919</name>
</gene>
<dbReference type="InterPro" id="IPR052343">
    <property type="entry name" value="Retrotransposon-Effector_Assoc"/>
</dbReference>
<dbReference type="AlphaFoldDB" id="A0A6L2JG51"/>
<evidence type="ECO:0000256" key="1">
    <source>
        <dbReference type="SAM" id="MobiDB-lite"/>
    </source>
</evidence>
<proteinExistence type="predicted"/>
<dbReference type="InterPro" id="IPR000477">
    <property type="entry name" value="RT_dom"/>
</dbReference>
<accession>A0A6L2JG51</accession>
<feature type="compositionally biased region" description="Basic and acidic residues" evidence="1">
    <location>
        <begin position="47"/>
        <end position="64"/>
    </location>
</feature>
<evidence type="ECO:0000313" key="3">
    <source>
        <dbReference type="EMBL" id="GEU35941.1"/>
    </source>
</evidence>
<organism evidence="3">
    <name type="scientific">Tanacetum cinerariifolium</name>
    <name type="common">Dalmatian daisy</name>
    <name type="synonym">Chrysanthemum cinerariifolium</name>
    <dbReference type="NCBI Taxonomy" id="118510"/>
    <lineage>
        <taxon>Eukaryota</taxon>
        <taxon>Viridiplantae</taxon>
        <taxon>Streptophyta</taxon>
        <taxon>Embryophyta</taxon>
        <taxon>Tracheophyta</taxon>
        <taxon>Spermatophyta</taxon>
        <taxon>Magnoliopsida</taxon>
        <taxon>eudicotyledons</taxon>
        <taxon>Gunneridae</taxon>
        <taxon>Pentapetalae</taxon>
        <taxon>asterids</taxon>
        <taxon>campanulids</taxon>
        <taxon>Asterales</taxon>
        <taxon>Asteraceae</taxon>
        <taxon>Asteroideae</taxon>
        <taxon>Anthemideae</taxon>
        <taxon>Anthemidinae</taxon>
        <taxon>Tanacetum</taxon>
    </lineage>
</organism>
<keyword evidence="3" id="KW-0695">RNA-directed DNA polymerase</keyword>
<feature type="region of interest" description="Disordered" evidence="1">
    <location>
        <begin position="47"/>
        <end position="115"/>
    </location>
</feature>
<sequence>MCKFGVGRIRYARVLVEIDASKELPETIEVEYINALKEVIWASHNDDGVRKNEGIDDDGKKSNNEKLAYQPKKTRKYMKNGNKNKDEVNERVGKNDQENNDTGAAMKTSTSPSNKKVDIRGDLKVTLKVFEQSFGDLIMFSDMHDFNDCVNQIEVEDICSSGLNFTWTKNLQRVKQDIEDINNLCVKKVSSDDAMFMIREISDKEVKDALFDIGDNKALGPDGYTALFFKKAWPVIGGRGLRQGEPISPYLFIVVMEVFNLIMQRNISRDKNFHYHFGCKKLKITHIYFADDLIVFCHGYTSSMKVLSYCRAFGERYRKNVFWSINDEDLESLLNLKNTMYHSR</sequence>
<comment type="caution">
    <text evidence="3">The sequence shown here is derived from an EMBL/GenBank/DDBJ whole genome shotgun (WGS) entry which is preliminary data.</text>
</comment>